<keyword evidence="9" id="KW-1185">Reference proteome</keyword>
<dbReference type="PANTHER" id="PTHR30213:SF1">
    <property type="entry name" value="INNER MEMBRANE PROTEIN YHJD"/>
    <property type="match status" value="1"/>
</dbReference>
<feature type="transmembrane region" description="Helical" evidence="7">
    <location>
        <begin position="125"/>
        <end position="152"/>
    </location>
</feature>
<keyword evidence="5 7" id="KW-0472">Membrane</keyword>
<feature type="transmembrane region" description="Helical" evidence="7">
    <location>
        <begin position="61"/>
        <end position="84"/>
    </location>
</feature>
<dbReference type="RefSeq" id="WP_245877902.1">
    <property type="nucleotide sequence ID" value="NZ_OCNH01000003.1"/>
</dbReference>
<dbReference type="NCBIfam" id="TIGR00765">
    <property type="entry name" value="yihY_not_rbn"/>
    <property type="match status" value="1"/>
</dbReference>
<feature type="transmembrane region" description="Helical" evidence="7">
    <location>
        <begin position="208"/>
        <end position="235"/>
    </location>
</feature>
<evidence type="ECO:0000256" key="7">
    <source>
        <dbReference type="SAM" id="Phobius"/>
    </source>
</evidence>
<keyword evidence="4 7" id="KW-1133">Transmembrane helix</keyword>
<proteinExistence type="predicted"/>
<accession>A0A286GBH5</accession>
<dbReference type="InterPro" id="IPR017039">
    <property type="entry name" value="Virul_fac_BrkB"/>
</dbReference>
<comment type="subcellular location">
    <subcellularLocation>
        <location evidence="1">Cell membrane</location>
        <topology evidence="1">Multi-pass membrane protein</topology>
    </subcellularLocation>
</comment>
<evidence type="ECO:0000313" key="8">
    <source>
        <dbReference type="EMBL" id="SOD92479.1"/>
    </source>
</evidence>
<protein>
    <submittedName>
        <fullName evidence="8">Membrane protein</fullName>
    </submittedName>
</protein>
<evidence type="ECO:0000256" key="5">
    <source>
        <dbReference type="ARBA" id="ARBA00023136"/>
    </source>
</evidence>
<dbReference type="EMBL" id="OCNH01000003">
    <property type="protein sequence ID" value="SOD92479.1"/>
    <property type="molecule type" value="Genomic_DNA"/>
</dbReference>
<feature type="region of interest" description="Disordered" evidence="6">
    <location>
        <begin position="328"/>
        <end position="347"/>
    </location>
</feature>
<dbReference type="GO" id="GO:0005886">
    <property type="term" value="C:plasma membrane"/>
    <property type="evidence" value="ECO:0007669"/>
    <property type="project" value="UniProtKB-SubCell"/>
</dbReference>
<organism evidence="8 9">
    <name type="scientific">Spirosoma fluviale</name>
    <dbReference type="NCBI Taxonomy" id="1597977"/>
    <lineage>
        <taxon>Bacteria</taxon>
        <taxon>Pseudomonadati</taxon>
        <taxon>Bacteroidota</taxon>
        <taxon>Cytophagia</taxon>
        <taxon>Cytophagales</taxon>
        <taxon>Cytophagaceae</taxon>
        <taxon>Spirosoma</taxon>
    </lineage>
</organism>
<evidence type="ECO:0000256" key="2">
    <source>
        <dbReference type="ARBA" id="ARBA00022475"/>
    </source>
</evidence>
<evidence type="ECO:0000313" key="9">
    <source>
        <dbReference type="Proteomes" id="UP000219452"/>
    </source>
</evidence>
<dbReference type="Proteomes" id="UP000219452">
    <property type="component" value="Unassembled WGS sequence"/>
</dbReference>
<feature type="transmembrane region" description="Helical" evidence="7">
    <location>
        <begin position="247"/>
        <end position="267"/>
    </location>
</feature>
<gene>
    <name evidence="8" type="ORF">SAMN06269250_3999</name>
</gene>
<keyword evidence="3 7" id="KW-0812">Transmembrane</keyword>
<dbReference type="Pfam" id="PF03631">
    <property type="entry name" value="Virul_fac_BrkB"/>
    <property type="match status" value="1"/>
</dbReference>
<sequence length="347" mass="37851">MTNLLTRLYKRLFANSIPLPDAPATAATKAPKGFFANAWIVLRDSFNGFLDDRCLKLSAALAYYTVFSLAPLLVLVISLAGVFLGEEAIRGQIFGQINGLVGNEAAKQIQEMIKNVGLSGKTSTALIIGIGTLLLGATSLFVEIQDSVNLIWRVKAKPKQGWLKLIKDRLLSSSLIVSLGFLLLVSLIVNGIVLALSDQLTRFMPGLGVYVISALNFLISAAVVTILFGVIFKVLPDAKIAWKDVRWGALFTALLFMLGRYLIGLYIDTTATSSAYGAAGSLIVILTWIYYTAAILYFGAEFTQAYANHFGIKIEPADNAVYIEQTEREQETGVIPTEKKVEQSKQR</sequence>
<keyword evidence="2" id="KW-1003">Cell membrane</keyword>
<feature type="transmembrane region" description="Helical" evidence="7">
    <location>
        <begin position="173"/>
        <end position="196"/>
    </location>
</feature>
<evidence type="ECO:0000256" key="3">
    <source>
        <dbReference type="ARBA" id="ARBA00022692"/>
    </source>
</evidence>
<evidence type="ECO:0000256" key="1">
    <source>
        <dbReference type="ARBA" id="ARBA00004651"/>
    </source>
</evidence>
<dbReference type="PIRSF" id="PIRSF035875">
    <property type="entry name" value="RNase_BN"/>
    <property type="match status" value="1"/>
</dbReference>
<evidence type="ECO:0000256" key="4">
    <source>
        <dbReference type="ARBA" id="ARBA00022989"/>
    </source>
</evidence>
<dbReference type="AlphaFoldDB" id="A0A286GBH5"/>
<feature type="transmembrane region" description="Helical" evidence="7">
    <location>
        <begin position="279"/>
        <end position="300"/>
    </location>
</feature>
<dbReference type="PANTHER" id="PTHR30213">
    <property type="entry name" value="INNER MEMBRANE PROTEIN YHJD"/>
    <property type="match status" value="1"/>
</dbReference>
<evidence type="ECO:0000256" key="6">
    <source>
        <dbReference type="SAM" id="MobiDB-lite"/>
    </source>
</evidence>
<name>A0A286GBH5_9BACT</name>
<reference evidence="9" key="1">
    <citation type="submission" date="2017-09" db="EMBL/GenBank/DDBJ databases">
        <authorList>
            <person name="Varghese N."/>
            <person name="Submissions S."/>
        </authorList>
    </citation>
    <scope>NUCLEOTIDE SEQUENCE [LARGE SCALE GENOMIC DNA]</scope>
    <source>
        <strain evidence="9">DSM 29961</strain>
    </source>
</reference>